<name>A0A2U9QIF4_ECOLX</name>
<accession>A0A2U9QIF4</accession>
<dbReference type="AlphaFoldDB" id="A0A2U9QIF4"/>
<organism evidence="2">
    <name type="scientific">Escherichia coli</name>
    <dbReference type="NCBI Taxonomy" id="562"/>
    <lineage>
        <taxon>Bacteria</taxon>
        <taxon>Pseudomonadati</taxon>
        <taxon>Pseudomonadota</taxon>
        <taxon>Gammaproteobacteria</taxon>
        <taxon>Enterobacterales</taxon>
        <taxon>Enterobacteriaceae</taxon>
        <taxon>Escherichia</taxon>
    </lineage>
</organism>
<geneLocation type="plasmid" evidence="2">
    <name>p92944-CTXM</name>
</geneLocation>
<proteinExistence type="predicted"/>
<keyword evidence="2" id="KW-0614">Plasmid</keyword>
<dbReference type="EMBL" id="MH329656">
    <property type="protein sequence ID" value="AWU47456.1"/>
    <property type="molecule type" value="Genomic_DNA"/>
</dbReference>
<keyword evidence="1" id="KW-1133">Transmembrane helix</keyword>
<protein>
    <submittedName>
        <fullName evidence="2">Uncharacterized protein</fullName>
    </submittedName>
</protein>
<reference evidence="2" key="1">
    <citation type="submission" date="2018-05" db="EMBL/GenBank/DDBJ databases">
        <title>Sequence of plasmid p92944-CTXM from Escherichia coli clinical isolate 92944 harboring MCR-1 and NDM-9.</title>
        <authorList>
            <person name="Jiang Z."/>
            <person name="Zhao Y."/>
            <person name="Li M."/>
            <person name="Tong Y."/>
            <person name="Long J."/>
        </authorList>
    </citation>
    <scope>NUCLEOTIDE SEQUENCE</scope>
    <source>
        <strain evidence="2">92944</strain>
        <plasmid evidence="2">p92944-CTXM</plasmid>
    </source>
</reference>
<evidence type="ECO:0000313" key="2">
    <source>
        <dbReference type="EMBL" id="AWU47456.1"/>
    </source>
</evidence>
<evidence type="ECO:0000256" key="1">
    <source>
        <dbReference type="SAM" id="Phobius"/>
    </source>
</evidence>
<feature type="transmembrane region" description="Helical" evidence="1">
    <location>
        <begin position="27"/>
        <end position="47"/>
    </location>
</feature>
<sequence>MCPRKMVWQEAAQLPDIYKMGSRFAGLRPVSIITHMIFLCVAFHAAVAA</sequence>
<keyword evidence="1" id="KW-0812">Transmembrane</keyword>
<keyword evidence="1" id="KW-0472">Membrane</keyword>